<evidence type="ECO:0000259" key="2">
    <source>
        <dbReference type="Pfam" id="PF13568"/>
    </source>
</evidence>
<feature type="chain" id="PRO_5045092476" evidence="1">
    <location>
        <begin position="20"/>
        <end position="218"/>
    </location>
</feature>
<keyword evidence="4" id="KW-1185">Reference proteome</keyword>
<name>A0ABT3IQE9_9BACT</name>
<proteinExistence type="predicted"/>
<feature type="domain" description="Outer membrane protein beta-barrel" evidence="2">
    <location>
        <begin position="19"/>
        <end position="194"/>
    </location>
</feature>
<accession>A0ABT3IQE9</accession>
<evidence type="ECO:0000313" key="3">
    <source>
        <dbReference type="EMBL" id="MCW3486163.1"/>
    </source>
</evidence>
<dbReference type="EMBL" id="JAPDNS010000002">
    <property type="protein sequence ID" value="MCW3486163.1"/>
    <property type="molecule type" value="Genomic_DNA"/>
</dbReference>
<evidence type="ECO:0000313" key="4">
    <source>
        <dbReference type="Proteomes" id="UP001207742"/>
    </source>
</evidence>
<organism evidence="3 4">
    <name type="scientific">Chitinophaga nivalis</name>
    <dbReference type="NCBI Taxonomy" id="2991709"/>
    <lineage>
        <taxon>Bacteria</taxon>
        <taxon>Pseudomonadati</taxon>
        <taxon>Bacteroidota</taxon>
        <taxon>Chitinophagia</taxon>
        <taxon>Chitinophagales</taxon>
        <taxon>Chitinophagaceae</taxon>
        <taxon>Chitinophaga</taxon>
    </lineage>
</organism>
<gene>
    <name evidence="3" type="ORF">OL497_19835</name>
</gene>
<dbReference type="RefSeq" id="WP_264732979.1">
    <property type="nucleotide sequence ID" value="NZ_JAPDNR010000001.1"/>
</dbReference>
<feature type="signal peptide" evidence="1">
    <location>
        <begin position="1"/>
        <end position="19"/>
    </location>
</feature>
<comment type="caution">
    <text evidence="3">The sequence shown here is derived from an EMBL/GenBank/DDBJ whole genome shotgun (WGS) entry which is preliminary data.</text>
</comment>
<evidence type="ECO:0000256" key="1">
    <source>
        <dbReference type="SAM" id="SignalP"/>
    </source>
</evidence>
<reference evidence="3 4" key="1">
    <citation type="submission" date="2022-10" db="EMBL/GenBank/DDBJ databases">
        <title>Chitinophaga nivalis PC15 sp. nov., isolated from Pyeongchang county, South Korea.</title>
        <authorList>
            <person name="Trinh H.N."/>
        </authorList>
    </citation>
    <scope>NUCLEOTIDE SEQUENCE [LARGE SCALE GENOMIC DNA]</scope>
    <source>
        <strain evidence="3 4">PC14</strain>
    </source>
</reference>
<dbReference type="InterPro" id="IPR025665">
    <property type="entry name" value="Beta-barrel_OMP_2"/>
</dbReference>
<sequence length="218" mass="24223">MKYIITCSLCLLLHITVRAQQSNLSFGIKAGINQAGLTGGMIDSLSTGGATSKQTGIQIGVSLNHQFSKYCWLKQELFYSLRRVQLQLADDTHPAYNSPFRRQSIDLFPASPTFHYKGFQVFAGPFISMLLTASLQRRDDNGNTYTDKSLYGTATADNKYSHKFDAGLAAGLEYEFPLGINIGVRYMRGFVPIIENAAAQQQWQIFNQTAAFTVGYSF</sequence>
<dbReference type="Proteomes" id="UP001207742">
    <property type="component" value="Unassembled WGS sequence"/>
</dbReference>
<protein>
    <submittedName>
        <fullName evidence="3">PorT family protein</fullName>
    </submittedName>
</protein>
<keyword evidence="1" id="KW-0732">Signal</keyword>
<dbReference type="Pfam" id="PF13568">
    <property type="entry name" value="OMP_b-brl_2"/>
    <property type="match status" value="1"/>
</dbReference>